<dbReference type="AlphaFoldDB" id="A0AAX4HAQ9"/>
<keyword evidence="3" id="KW-1185">Reference proteome</keyword>
<feature type="transmembrane region" description="Helical" evidence="1">
    <location>
        <begin position="42"/>
        <end position="64"/>
    </location>
</feature>
<protein>
    <recommendedName>
        <fullName evidence="4">MARVEL domain-containing protein</fullName>
    </recommendedName>
</protein>
<feature type="transmembrane region" description="Helical" evidence="1">
    <location>
        <begin position="12"/>
        <end position="36"/>
    </location>
</feature>
<evidence type="ECO:0008006" key="4">
    <source>
        <dbReference type="Google" id="ProtNLM"/>
    </source>
</evidence>
<gene>
    <name evidence="2" type="ORF">PUMCH_002914</name>
</gene>
<dbReference type="Proteomes" id="UP001338582">
    <property type="component" value="Chromosome 3"/>
</dbReference>
<feature type="transmembrane region" description="Helical" evidence="1">
    <location>
        <begin position="115"/>
        <end position="136"/>
    </location>
</feature>
<evidence type="ECO:0000313" key="3">
    <source>
        <dbReference type="Proteomes" id="UP001338582"/>
    </source>
</evidence>
<dbReference type="GeneID" id="88173978"/>
<feature type="transmembrane region" description="Helical" evidence="1">
    <location>
        <begin position="76"/>
        <end position="95"/>
    </location>
</feature>
<name>A0AAX4HAQ9_9ASCO</name>
<evidence type="ECO:0000313" key="2">
    <source>
        <dbReference type="EMBL" id="WPK25593.1"/>
    </source>
</evidence>
<accession>A0AAX4HAQ9</accession>
<keyword evidence="1" id="KW-0472">Membrane</keyword>
<proteinExistence type="predicted"/>
<dbReference type="KEGG" id="asau:88173978"/>
<keyword evidence="1" id="KW-1133">Transmembrane helix</keyword>
<evidence type="ECO:0000256" key="1">
    <source>
        <dbReference type="SAM" id="Phobius"/>
    </source>
</evidence>
<reference evidence="2 3" key="1">
    <citation type="submission" date="2023-10" db="EMBL/GenBank/DDBJ databases">
        <title>Draft Genome Sequence of Candida saopaulonensis from a very Premature Infant with Sepsis.</title>
        <authorList>
            <person name="Ning Y."/>
            <person name="Dai R."/>
            <person name="Xiao M."/>
            <person name="Xu Y."/>
            <person name="Yan Q."/>
            <person name="Zhang L."/>
        </authorList>
    </citation>
    <scope>NUCLEOTIDE SEQUENCE [LARGE SCALE GENOMIC DNA]</scope>
    <source>
        <strain evidence="2 3">19XY460</strain>
    </source>
</reference>
<organism evidence="2 3">
    <name type="scientific">Australozyma saopauloensis</name>
    <dbReference type="NCBI Taxonomy" id="291208"/>
    <lineage>
        <taxon>Eukaryota</taxon>
        <taxon>Fungi</taxon>
        <taxon>Dikarya</taxon>
        <taxon>Ascomycota</taxon>
        <taxon>Saccharomycotina</taxon>
        <taxon>Pichiomycetes</taxon>
        <taxon>Metschnikowiaceae</taxon>
        <taxon>Australozyma</taxon>
    </lineage>
</organism>
<dbReference type="EMBL" id="CP138896">
    <property type="protein sequence ID" value="WPK25593.1"/>
    <property type="molecule type" value="Genomic_DNA"/>
</dbReference>
<dbReference type="RefSeq" id="XP_062877975.1">
    <property type="nucleotide sequence ID" value="XM_063021905.1"/>
</dbReference>
<keyword evidence="1" id="KW-0812">Transmembrane</keyword>
<sequence length="191" mass="20897">MIRITDDRTKAFIFRFVQMLLSILQFSLGIVTTIYAGNADCAFNIITGIFGMSYYTALLFPYFVRRMSPAYILGSEIWLTAWWIMSLGIMAADYGPESCALLRGKYLTGCETGKALMGLAISGLVESLATLLLVLIKVIHPMVSNKVSLLNKGVFQLGAIFPTADINWVTDAENAHGAATVDSEENKSFGS</sequence>